<protein>
    <submittedName>
        <fullName evidence="2">Agmatine deiminase family protein</fullName>
    </submittedName>
</protein>
<comment type="caution">
    <text evidence="2">The sequence shown here is derived from an EMBL/GenBank/DDBJ whole genome shotgun (WGS) entry which is preliminary data.</text>
</comment>
<reference evidence="3" key="1">
    <citation type="journal article" date="2019" name="Int. J. Syst. Evol. Microbiol.">
        <title>The Global Catalogue of Microorganisms (GCM) 10K type strain sequencing project: providing services to taxonomists for standard genome sequencing and annotation.</title>
        <authorList>
            <consortium name="The Broad Institute Genomics Platform"/>
            <consortium name="The Broad Institute Genome Sequencing Center for Infectious Disease"/>
            <person name="Wu L."/>
            <person name="Ma J."/>
        </authorList>
    </citation>
    <scope>NUCLEOTIDE SEQUENCE [LARGE SCALE GENOMIC DNA]</scope>
    <source>
        <strain evidence="3">JCM 17919</strain>
    </source>
</reference>
<dbReference type="PANTHER" id="PTHR31377:SF0">
    <property type="entry name" value="AGMATINE DEIMINASE-RELATED"/>
    <property type="match status" value="1"/>
</dbReference>
<dbReference type="Gene3D" id="3.75.10.10">
    <property type="entry name" value="L-arginine/glycine Amidinotransferase, Chain A"/>
    <property type="match status" value="1"/>
</dbReference>
<sequence>MITDAQTNLLYLSDRLSTKQKPFYDRFTALLEANGLRYAALPATRDIWARDYMPVQVAQQKFVRFVYDPSYLKAQKWRLTITDAAEVCAAIGIEAAAVPIVLDGGNVVKDAQQVIVTTRVFEENPQYTEKELLRALEAALEVERVIVVPRQPYDYTGHADGILRFVDAHTVLVNAYKAGENATFLRNLALSLHNAGLKTEEIPYAPGDLLQKLTGAGGLYINYLHLGDTIVLPVFGIAADEIAERRMHALFPGHRILTIDCRELAPEGGLLHCISWNILQ</sequence>
<dbReference type="SUPFAM" id="SSF55909">
    <property type="entry name" value="Pentein"/>
    <property type="match status" value="1"/>
</dbReference>
<gene>
    <name evidence="2" type="ORF">GCM10023184_19600</name>
</gene>
<name>A0ABP8GS95_9BACT</name>
<dbReference type="Pfam" id="PF04371">
    <property type="entry name" value="PAD_porph"/>
    <property type="match status" value="1"/>
</dbReference>
<evidence type="ECO:0000313" key="2">
    <source>
        <dbReference type="EMBL" id="GAA4329210.1"/>
    </source>
</evidence>
<accession>A0ABP8GS95</accession>
<keyword evidence="3" id="KW-1185">Reference proteome</keyword>
<keyword evidence="1" id="KW-0378">Hydrolase</keyword>
<dbReference type="RefSeq" id="WP_345255429.1">
    <property type="nucleotide sequence ID" value="NZ_BAABGY010000007.1"/>
</dbReference>
<dbReference type="EMBL" id="BAABGY010000007">
    <property type="protein sequence ID" value="GAA4329210.1"/>
    <property type="molecule type" value="Genomic_DNA"/>
</dbReference>
<organism evidence="2 3">
    <name type="scientific">Flaviaesturariibacter amylovorans</name>
    <dbReference type="NCBI Taxonomy" id="1084520"/>
    <lineage>
        <taxon>Bacteria</taxon>
        <taxon>Pseudomonadati</taxon>
        <taxon>Bacteroidota</taxon>
        <taxon>Chitinophagia</taxon>
        <taxon>Chitinophagales</taxon>
        <taxon>Chitinophagaceae</taxon>
        <taxon>Flaviaestuariibacter</taxon>
    </lineage>
</organism>
<dbReference type="InterPro" id="IPR007466">
    <property type="entry name" value="Peptidyl-Arg-deiminase_porph"/>
</dbReference>
<dbReference type="PANTHER" id="PTHR31377">
    <property type="entry name" value="AGMATINE DEIMINASE-RELATED"/>
    <property type="match status" value="1"/>
</dbReference>
<dbReference type="Proteomes" id="UP001501725">
    <property type="component" value="Unassembled WGS sequence"/>
</dbReference>
<evidence type="ECO:0000313" key="3">
    <source>
        <dbReference type="Proteomes" id="UP001501725"/>
    </source>
</evidence>
<evidence type="ECO:0000256" key="1">
    <source>
        <dbReference type="ARBA" id="ARBA00022801"/>
    </source>
</evidence>
<proteinExistence type="predicted"/>